<dbReference type="InterPro" id="IPR013767">
    <property type="entry name" value="PAS_fold"/>
</dbReference>
<dbReference type="Gene3D" id="2.10.70.100">
    <property type="match status" value="1"/>
</dbReference>
<dbReference type="Pfam" id="PF00989">
    <property type="entry name" value="PAS"/>
    <property type="match status" value="1"/>
</dbReference>
<dbReference type="SMART" id="SM00065">
    <property type="entry name" value="GAF"/>
    <property type="match status" value="1"/>
</dbReference>
<feature type="domain" description="EAL" evidence="4">
    <location>
        <begin position="870"/>
        <end position="1118"/>
    </location>
</feature>
<dbReference type="CDD" id="cd01948">
    <property type="entry name" value="EAL"/>
    <property type="match status" value="1"/>
</dbReference>
<dbReference type="SUPFAM" id="SSF55781">
    <property type="entry name" value="GAF domain-like"/>
    <property type="match status" value="1"/>
</dbReference>
<dbReference type="PROSITE" id="PS50112">
    <property type="entry name" value="PAS"/>
    <property type="match status" value="1"/>
</dbReference>
<evidence type="ECO:0008006" key="8">
    <source>
        <dbReference type="Google" id="ProtNLM"/>
    </source>
</evidence>
<sequence>MLHHSVPEHERLRALRQLSVLDTPPETAFDALCRTACRLFAVPIALVSLVDADRQWFKAKCGLEVDETSRELAFCDRAIACPDGLVVEDARLDPRFQDNPLVTGEPRIVFYAGAPIRLEDGCAVGTVCVIDTKPRAFGSEERAALTDLAGAVAALLIAHRERVLMEEVHRKRRHDAEVIARQNTALRAHQALIHATLGQMDQGLVALDREGRVAVYNTRALEILALARATMDEKPVLDVVIDAALAGDSAPARAGAASPSSIGDHGDRVRADGQIIEVRAVPLDGGGELRTYADVTARRRAERELERREAYYRALAEGLPHLVWVTDRTGRMLYMNAAARRYFGEDGSSAVERLARYHPDDRETLGALKKHALATDETIRWSARLVQPDLSFRWHQLTSSPARSDGEGSSSEWLHTALDIDEFVRDREALEEKTSLLHLAMRGARAGSFIWDVDAKTAELSDESLLLCGFDLERISSRVTEAEFRSRLHGGDWRTIAAAARRALEDDGVYDVEFRIAGADGERWIHALGRLVRDDGGTRIVGLNMDVTERKRAEAEIRRREDALRTSESRLALALEASRGGLWDWDLARDEILVDDGWHRMLGTPSAGSRLSRADETRTVHAEDRALRDELLHAHLGGETPHYAAEYRVRAADGRWIWVHDRARIVAWTERGAPARMIGFRVEITRLKEAEQEARRRALEDPLTGLANRRAFMDALTRRLSEIDRHGGQTALLLLDLDRFKAVNDTMGHPAGDALLRSVAERVSAVLRREDLLARLGGDEFAILQIGPGQPNGARLLAERIVTSLGEPFLVGDRRISIGSSLGIALAPGDAASAETLFARADLALYRAKENGRNGYRFFEAAMDEAQNDRRRLELELREAVHANAFEVHYQPQIDVTTGRATGYEALVRWRHPVRGLVSPAAFIPLAEETGLIVNLGAFVLEHACREAGTWPSELRVAVNISPVQLRRSGLVERVRDVLEASGLAPERLEIEVTESVLMDDDDAIATLHSLQGLGVRVALDDFGTGYSSLGYLRRFPFDRIKIDRAFVSGRADAHATIILRTIVDLGRRLGIPVTAEGVETPAELELVRRIGCSEAQGYLVGRPSPHPQPVRPDLLARVPA</sequence>
<feature type="domain" description="PAC" evidence="3">
    <location>
        <begin position="643"/>
        <end position="696"/>
    </location>
</feature>
<dbReference type="Proteomes" id="UP000600449">
    <property type="component" value="Unassembled WGS sequence"/>
</dbReference>
<dbReference type="SMART" id="SM00052">
    <property type="entry name" value="EAL"/>
    <property type="match status" value="1"/>
</dbReference>
<evidence type="ECO:0000313" key="7">
    <source>
        <dbReference type="Proteomes" id="UP000600449"/>
    </source>
</evidence>
<organism evidence="6 7">
    <name type="scientific">Salinarimonas ramus</name>
    <dbReference type="NCBI Taxonomy" id="690164"/>
    <lineage>
        <taxon>Bacteria</taxon>
        <taxon>Pseudomonadati</taxon>
        <taxon>Pseudomonadota</taxon>
        <taxon>Alphaproteobacteria</taxon>
        <taxon>Hyphomicrobiales</taxon>
        <taxon>Salinarimonadaceae</taxon>
        <taxon>Salinarimonas</taxon>
    </lineage>
</organism>
<dbReference type="InterPro" id="IPR035919">
    <property type="entry name" value="EAL_sf"/>
</dbReference>
<evidence type="ECO:0000259" key="3">
    <source>
        <dbReference type="PROSITE" id="PS50113"/>
    </source>
</evidence>
<dbReference type="InterPro" id="IPR003018">
    <property type="entry name" value="GAF"/>
</dbReference>
<dbReference type="InterPro" id="IPR000014">
    <property type="entry name" value="PAS"/>
</dbReference>
<dbReference type="PANTHER" id="PTHR44757">
    <property type="entry name" value="DIGUANYLATE CYCLASE DGCP"/>
    <property type="match status" value="1"/>
</dbReference>
<dbReference type="InterPro" id="IPR029016">
    <property type="entry name" value="GAF-like_dom_sf"/>
</dbReference>
<feature type="domain" description="GGDEF" evidence="5">
    <location>
        <begin position="728"/>
        <end position="861"/>
    </location>
</feature>
<dbReference type="InterPro" id="IPR013655">
    <property type="entry name" value="PAS_fold_3"/>
</dbReference>
<gene>
    <name evidence="6" type="ORF">GCM10011322_47390</name>
</gene>
<dbReference type="Pfam" id="PF01590">
    <property type="entry name" value="GAF"/>
    <property type="match status" value="1"/>
</dbReference>
<comment type="caution">
    <text evidence="6">The sequence shown here is derived from an EMBL/GenBank/DDBJ whole genome shotgun (WGS) entry which is preliminary data.</text>
</comment>
<dbReference type="Gene3D" id="3.30.450.40">
    <property type="match status" value="1"/>
</dbReference>
<dbReference type="CDD" id="cd01949">
    <property type="entry name" value="GGDEF"/>
    <property type="match status" value="1"/>
</dbReference>
<proteinExistence type="predicted"/>
<evidence type="ECO:0000259" key="4">
    <source>
        <dbReference type="PROSITE" id="PS50883"/>
    </source>
</evidence>
<protein>
    <recommendedName>
        <fullName evidence="8">PAS domain S-box-containing protein/diguanylate cyclase (GGDEF) domain-containing protein</fullName>
    </recommendedName>
</protein>
<dbReference type="SUPFAM" id="SSF141868">
    <property type="entry name" value="EAL domain-like"/>
    <property type="match status" value="1"/>
</dbReference>
<dbReference type="SMART" id="SM00267">
    <property type="entry name" value="GGDEF"/>
    <property type="match status" value="1"/>
</dbReference>
<dbReference type="PANTHER" id="PTHR44757:SF2">
    <property type="entry name" value="BIOFILM ARCHITECTURE MAINTENANCE PROTEIN MBAA"/>
    <property type="match status" value="1"/>
</dbReference>
<evidence type="ECO:0000259" key="2">
    <source>
        <dbReference type="PROSITE" id="PS50112"/>
    </source>
</evidence>
<accession>A0A917QL66</accession>
<dbReference type="PROSITE" id="PS50883">
    <property type="entry name" value="EAL"/>
    <property type="match status" value="1"/>
</dbReference>
<keyword evidence="1" id="KW-0175">Coiled coil</keyword>
<dbReference type="Pfam" id="PF00563">
    <property type="entry name" value="EAL"/>
    <property type="match status" value="1"/>
</dbReference>
<dbReference type="SMART" id="SM00086">
    <property type="entry name" value="PAC"/>
    <property type="match status" value="3"/>
</dbReference>
<name>A0A917QL66_9HYPH</name>
<dbReference type="NCBIfam" id="TIGR00229">
    <property type="entry name" value="sensory_box"/>
    <property type="match status" value="2"/>
</dbReference>
<dbReference type="EMBL" id="BMMF01000022">
    <property type="protein sequence ID" value="GGK55241.1"/>
    <property type="molecule type" value="Genomic_DNA"/>
</dbReference>
<dbReference type="InterPro" id="IPR052155">
    <property type="entry name" value="Biofilm_reg_signaling"/>
</dbReference>
<dbReference type="Gene3D" id="3.20.20.450">
    <property type="entry name" value="EAL domain"/>
    <property type="match status" value="1"/>
</dbReference>
<dbReference type="CDD" id="cd00130">
    <property type="entry name" value="PAS"/>
    <property type="match status" value="2"/>
</dbReference>
<feature type="domain" description="PAC" evidence="3">
    <location>
        <begin position="510"/>
        <end position="559"/>
    </location>
</feature>
<dbReference type="InterPro" id="IPR001610">
    <property type="entry name" value="PAC"/>
</dbReference>
<dbReference type="RefSeq" id="WP_188915767.1">
    <property type="nucleotide sequence ID" value="NZ_BMMF01000022.1"/>
</dbReference>
<dbReference type="FunFam" id="3.30.70.270:FF:000001">
    <property type="entry name" value="Diguanylate cyclase domain protein"/>
    <property type="match status" value="1"/>
</dbReference>
<dbReference type="InterPro" id="IPR029787">
    <property type="entry name" value="Nucleotide_cyclase"/>
</dbReference>
<dbReference type="Pfam" id="PF00990">
    <property type="entry name" value="GGDEF"/>
    <property type="match status" value="1"/>
</dbReference>
<dbReference type="SUPFAM" id="SSF55785">
    <property type="entry name" value="PYP-like sensor domain (PAS domain)"/>
    <property type="match status" value="4"/>
</dbReference>
<dbReference type="Gene3D" id="3.30.450.20">
    <property type="entry name" value="PAS domain"/>
    <property type="match status" value="4"/>
</dbReference>
<dbReference type="Pfam" id="PF08447">
    <property type="entry name" value="PAS_3"/>
    <property type="match status" value="2"/>
</dbReference>
<keyword evidence="7" id="KW-1185">Reference proteome</keyword>
<dbReference type="NCBIfam" id="TIGR00254">
    <property type="entry name" value="GGDEF"/>
    <property type="match status" value="1"/>
</dbReference>
<dbReference type="SUPFAM" id="SSF55073">
    <property type="entry name" value="Nucleotide cyclase"/>
    <property type="match status" value="1"/>
</dbReference>
<evidence type="ECO:0000256" key="1">
    <source>
        <dbReference type="SAM" id="Coils"/>
    </source>
</evidence>
<dbReference type="GO" id="GO:0003824">
    <property type="term" value="F:catalytic activity"/>
    <property type="evidence" value="ECO:0007669"/>
    <property type="project" value="UniProtKB-ARBA"/>
</dbReference>
<dbReference type="Gene3D" id="3.30.70.270">
    <property type="match status" value="1"/>
</dbReference>
<evidence type="ECO:0000259" key="5">
    <source>
        <dbReference type="PROSITE" id="PS50887"/>
    </source>
</evidence>
<dbReference type="InterPro" id="IPR000700">
    <property type="entry name" value="PAS-assoc_C"/>
</dbReference>
<evidence type="ECO:0000313" key="6">
    <source>
        <dbReference type="EMBL" id="GGK55241.1"/>
    </source>
</evidence>
<feature type="coiled-coil region" evidence="1">
    <location>
        <begin position="856"/>
        <end position="883"/>
    </location>
</feature>
<dbReference type="PROSITE" id="PS50887">
    <property type="entry name" value="GGDEF"/>
    <property type="match status" value="1"/>
</dbReference>
<dbReference type="GO" id="GO:0006355">
    <property type="term" value="P:regulation of DNA-templated transcription"/>
    <property type="evidence" value="ECO:0007669"/>
    <property type="project" value="InterPro"/>
</dbReference>
<dbReference type="InterPro" id="IPR035965">
    <property type="entry name" value="PAS-like_dom_sf"/>
</dbReference>
<dbReference type="Pfam" id="PF12860">
    <property type="entry name" value="PAS_7"/>
    <property type="match status" value="1"/>
</dbReference>
<reference evidence="6 7" key="1">
    <citation type="journal article" date="2014" name="Int. J. Syst. Evol. Microbiol.">
        <title>Complete genome sequence of Corynebacterium casei LMG S-19264T (=DSM 44701T), isolated from a smear-ripened cheese.</title>
        <authorList>
            <consortium name="US DOE Joint Genome Institute (JGI-PGF)"/>
            <person name="Walter F."/>
            <person name="Albersmeier A."/>
            <person name="Kalinowski J."/>
            <person name="Ruckert C."/>
        </authorList>
    </citation>
    <scope>NUCLEOTIDE SEQUENCE [LARGE SCALE GENOMIC DNA]</scope>
    <source>
        <strain evidence="6 7">CGMCC 1.9161</strain>
    </source>
</reference>
<feature type="domain" description="PAS" evidence="2">
    <location>
        <begin position="308"/>
        <end position="376"/>
    </location>
</feature>
<dbReference type="InterPro" id="IPR043128">
    <property type="entry name" value="Rev_trsase/Diguanyl_cyclase"/>
</dbReference>
<dbReference type="PROSITE" id="PS50113">
    <property type="entry name" value="PAC"/>
    <property type="match status" value="2"/>
</dbReference>
<dbReference type="SMART" id="SM00091">
    <property type="entry name" value="PAS"/>
    <property type="match status" value="3"/>
</dbReference>
<dbReference type="AlphaFoldDB" id="A0A917QL66"/>
<dbReference type="InterPro" id="IPR000160">
    <property type="entry name" value="GGDEF_dom"/>
</dbReference>
<dbReference type="InterPro" id="IPR001633">
    <property type="entry name" value="EAL_dom"/>
</dbReference>